<evidence type="ECO:0000313" key="2">
    <source>
        <dbReference type="Proteomes" id="UP000266720"/>
    </source>
</evidence>
<dbReference type="EMBL" id="CP007493">
    <property type="protein sequence ID" value="AJB42725.1"/>
    <property type="molecule type" value="Genomic_DNA"/>
</dbReference>
<protein>
    <submittedName>
        <fullName evidence="1">Uncharacterized protein</fullName>
    </submittedName>
</protein>
<sequence length="49" mass="5470">MGVQPAVRRPAKVPMKTVSTGRLVRVRLLVGGVLARQRPNRVRPGRERP</sequence>
<dbReference type="KEGG" id="tcb:TCARB_1685"/>
<evidence type="ECO:0000313" key="1">
    <source>
        <dbReference type="EMBL" id="AJB42725.1"/>
    </source>
</evidence>
<accession>A0A3G1A8V9</accession>
<dbReference type="Proteomes" id="UP000266720">
    <property type="component" value="Chromosome"/>
</dbReference>
<proteinExistence type="predicted"/>
<dbReference type="STRING" id="697581.TCARB_1685"/>
<name>A0A3G1A8V9_9CREN</name>
<gene>
    <name evidence="1" type="ORF">TCARB_1685</name>
</gene>
<organism evidence="1 2">
    <name type="scientific">Thermofilum adornatum 1505</name>
    <dbReference type="NCBI Taxonomy" id="697581"/>
    <lineage>
        <taxon>Archaea</taxon>
        <taxon>Thermoproteota</taxon>
        <taxon>Thermoprotei</taxon>
        <taxon>Thermofilales</taxon>
        <taxon>Thermofilaceae</taxon>
        <taxon>Thermofilum</taxon>
    </lineage>
</organism>
<dbReference type="AlphaFoldDB" id="A0A3G1A8V9"/>
<reference evidence="2" key="1">
    <citation type="book" date="2010" name="EXTREMOPHILES" publisher="0:0-0">
        <title>Complete genome sequences of ten hyperthermophilic archaea reveal their metabolic capabilities and possible ecological roles.</title>
        <editorList>
            <person name="?"/>
        </editorList>
        <authorList>
            <person name="Ravin N.V."/>
            <person name="Mardanov A.V."/>
            <person name="Bonch-Osmolovskaya E.A."/>
            <person name="Skryabin K.G."/>
        </authorList>
    </citation>
    <scope>NUCLEOTIDE SEQUENCE [LARGE SCALE GENOMIC DNA]</scope>
    <source>
        <strain evidence="2">1505</strain>
    </source>
</reference>